<reference evidence="2 3" key="1">
    <citation type="submission" date="2017-02" db="EMBL/GenBank/DDBJ databases">
        <title>Complete genome sequences of Mycobacterium kansasii strains isolated from rhesus macaques.</title>
        <authorList>
            <person name="Panda A."/>
            <person name="Nagaraj S."/>
            <person name="Zhao X."/>
            <person name="Tettelin H."/>
            <person name="Detolla L.J."/>
        </authorList>
    </citation>
    <scope>NUCLEOTIDE SEQUENCE [LARGE SCALE GENOMIC DNA]</scope>
    <source>
        <strain evidence="2 3">11-3813</strain>
    </source>
</reference>
<keyword evidence="1" id="KW-1133">Transmembrane helix</keyword>
<keyword evidence="1" id="KW-0472">Membrane</keyword>
<feature type="transmembrane region" description="Helical" evidence="1">
    <location>
        <begin position="14"/>
        <end position="41"/>
    </location>
</feature>
<proteinExistence type="predicted"/>
<name>A0A1V3XJ76_MYCKA</name>
<gene>
    <name evidence="2" type="ORF">BZL30_1961</name>
</gene>
<dbReference type="AlphaFoldDB" id="A0A1V3XJ76"/>
<evidence type="ECO:0000313" key="2">
    <source>
        <dbReference type="EMBL" id="OOK79249.1"/>
    </source>
</evidence>
<dbReference type="EMBL" id="MVBM01000002">
    <property type="protein sequence ID" value="OOK79249.1"/>
    <property type="molecule type" value="Genomic_DNA"/>
</dbReference>
<sequence length="53" mass="5767">MGRARLWSGAGCTWLLWCGLCPVWDVGAFGVVGGVYCALAASNWRSSWAFKEL</sequence>
<protein>
    <submittedName>
        <fullName evidence="2">Uncharacterized protein</fullName>
    </submittedName>
</protein>
<dbReference type="Proteomes" id="UP000189229">
    <property type="component" value="Unassembled WGS sequence"/>
</dbReference>
<keyword evidence="1" id="KW-0812">Transmembrane</keyword>
<accession>A0A1V3XJ76</accession>
<organism evidence="2 3">
    <name type="scientific">Mycobacterium kansasii</name>
    <dbReference type="NCBI Taxonomy" id="1768"/>
    <lineage>
        <taxon>Bacteria</taxon>
        <taxon>Bacillati</taxon>
        <taxon>Actinomycetota</taxon>
        <taxon>Actinomycetes</taxon>
        <taxon>Mycobacteriales</taxon>
        <taxon>Mycobacteriaceae</taxon>
        <taxon>Mycobacterium</taxon>
    </lineage>
</organism>
<evidence type="ECO:0000313" key="3">
    <source>
        <dbReference type="Proteomes" id="UP000189229"/>
    </source>
</evidence>
<evidence type="ECO:0000256" key="1">
    <source>
        <dbReference type="SAM" id="Phobius"/>
    </source>
</evidence>
<comment type="caution">
    <text evidence="2">The sequence shown here is derived from an EMBL/GenBank/DDBJ whole genome shotgun (WGS) entry which is preliminary data.</text>
</comment>